<feature type="binding site" evidence="4">
    <location>
        <position position="363"/>
    </location>
    <ligand>
        <name>S-adenosyl-L-methionine</name>
        <dbReference type="ChEBI" id="CHEBI:59789"/>
    </ligand>
</feature>
<dbReference type="Proteomes" id="UP000287352">
    <property type="component" value="Unassembled WGS sequence"/>
</dbReference>
<evidence type="ECO:0000313" key="7">
    <source>
        <dbReference type="Proteomes" id="UP000287352"/>
    </source>
</evidence>
<feature type="binding site" evidence="4">
    <location>
        <position position="261"/>
    </location>
    <ligand>
        <name>S-adenosyl-L-methionine</name>
        <dbReference type="ChEBI" id="CHEBI:59789"/>
    </ligand>
</feature>
<dbReference type="SUPFAM" id="SSF53335">
    <property type="entry name" value="S-adenosyl-L-methionine-dependent methyltransferases"/>
    <property type="match status" value="1"/>
</dbReference>
<keyword evidence="7" id="KW-1185">Reference proteome</keyword>
<feature type="active site" description="Nucleophile" evidence="4">
    <location>
        <position position="390"/>
    </location>
</feature>
<sequence>MTQIPTEQTITYHTVTLGALTREGEALAEVQTQNEAGETTSVIYRVPTGLPGERVTIAVEAPPTPQPGRKRRRWKPRPPRVWITEVHQPSPLRVTAPCPVFGTCGGCQLQHLRYESQLEWKREVVLKLLQEVGGFDDPPLLATVPCDVPWHYRNHMRFSVNRTGQPGLTAKGTHRVLPLEECPIAHEQINTAFRIVKQHVNPKPQVLIRCSTTNQQMLMQPAQKPEVKQQLAEAGIELHTETMDEVLGGETFRIRPSSFFQTNTKQAEKMAAMVQQGLLTSALAETTEQAKKLTIVDAYCGVGTFALLLARTVGKVIAIEESASAIKDAQWNVRHVDNVEILKGKVEDLLPELSSQIDGFVIDPPRAGCMPAVLYALLKNPVARIVYVSCDPSTLARDLNILCNQHTIYRLHSVQPLDMFPQTAHIECVAVLERNNL</sequence>
<keyword evidence="2 4" id="KW-0808">Transferase</keyword>
<dbReference type="GO" id="GO:0070475">
    <property type="term" value="P:rRNA base methylation"/>
    <property type="evidence" value="ECO:0007669"/>
    <property type="project" value="TreeGrafter"/>
</dbReference>
<dbReference type="InterPro" id="IPR029063">
    <property type="entry name" value="SAM-dependent_MTases_sf"/>
</dbReference>
<dbReference type="PANTHER" id="PTHR11061">
    <property type="entry name" value="RNA M5U METHYLTRANSFERASE"/>
    <property type="match status" value="1"/>
</dbReference>
<evidence type="ECO:0000256" key="3">
    <source>
        <dbReference type="ARBA" id="ARBA00022691"/>
    </source>
</evidence>
<proteinExistence type="inferred from homology"/>
<dbReference type="CDD" id="cd02440">
    <property type="entry name" value="AdoMet_MTases"/>
    <property type="match status" value="1"/>
</dbReference>
<evidence type="ECO:0000256" key="5">
    <source>
        <dbReference type="PROSITE-ProRule" id="PRU10015"/>
    </source>
</evidence>
<dbReference type="PROSITE" id="PS01231">
    <property type="entry name" value="TRMA_2"/>
    <property type="match status" value="1"/>
</dbReference>
<organism evidence="6 7">
    <name type="scientific">Tengunoibacter tsumagoiensis</name>
    <dbReference type="NCBI Taxonomy" id="2014871"/>
    <lineage>
        <taxon>Bacteria</taxon>
        <taxon>Bacillati</taxon>
        <taxon>Chloroflexota</taxon>
        <taxon>Ktedonobacteria</taxon>
        <taxon>Ktedonobacterales</taxon>
        <taxon>Dictyobacteraceae</taxon>
        <taxon>Tengunoibacter</taxon>
    </lineage>
</organism>
<evidence type="ECO:0000256" key="4">
    <source>
        <dbReference type="PROSITE-ProRule" id="PRU01024"/>
    </source>
</evidence>
<dbReference type="PANTHER" id="PTHR11061:SF30">
    <property type="entry name" value="TRNA (URACIL(54)-C(5))-METHYLTRANSFERASE"/>
    <property type="match status" value="1"/>
</dbReference>
<dbReference type="Gene3D" id="2.40.50.140">
    <property type="entry name" value="Nucleic acid-binding proteins"/>
    <property type="match status" value="1"/>
</dbReference>
<dbReference type="PROSITE" id="PS01230">
    <property type="entry name" value="TRMA_1"/>
    <property type="match status" value="1"/>
</dbReference>
<dbReference type="Gene3D" id="3.40.50.150">
    <property type="entry name" value="Vaccinia Virus protein VP39"/>
    <property type="match status" value="2"/>
</dbReference>
<evidence type="ECO:0000313" key="6">
    <source>
        <dbReference type="EMBL" id="GCE13366.1"/>
    </source>
</evidence>
<evidence type="ECO:0000256" key="2">
    <source>
        <dbReference type="ARBA" id="ARBA00022679"/>
    </source>
</evidence>
<accession>A0A402A2T9</accession>
<dbReference type="RefSeq" id="WP_126580896.1">
    <property type="nucleotide sequence ID" value="NZ_BIFR01000001.1"/>
</dbReference>
<feature type="binding site" evidence="4">
    <location>
        <position position="299"/>
    </location>
    <ligand>
        <name>S-adenosyl-L-methionine</name>
        <dbReference type="ChEBI" id="CHEBI:59789"/>
    </ligand>
</feature>
<dbReference type="InterPro" id="IPR030391">
    <property type="entry name" value="MeTrfase_TrmA_CS"/>
</dbReference>
<gene>
    <name evidence="6" type="primary">rumA_1</name>
    <name evidence="6" type="ORF">KTT_32250</name>
</gene>
<protein>
    <submittedName>
        <fullName evidence="6">23S rRNA (Uracil-5-)-methyltransferase RumA</fullName>
    </submittedName>
</protein>
<dbReference type="GO" id="GO:0070041">
    <property type="term" value="F:rRNA (uridine-C5-)-methyltransferase activity"/>
    <property type="evidence" value="ECO:0007669"/>
    <property type="project" value="TreeGrafter"/>
</dbReference>
<dbReference type="InterPro" id="IPR012340">
    <property type="entry name" value="NA-bd_OB-fold"/>
</dbReference>
<feature type="active site" evidence="5">
    <location>
        <position position="390"/>
    </location>
</feature>
<name>A0A402A2T9_9CHLR</name>
<dbReference type="Pfam" id="PF05958">
    <property type="entry name" value="tRNA_U5-meth_tr"/>
    <property type="match status" value="1"/>
</dbReference>
<comment type="similarity">
    <text evidence="4">Belongs to the class I-like SAM-binding methyltransferase superfamily. RNA M5U methyltransferase family.</text>
</comment>
<dbReference type="AlphaFoldDB" id="A0A402A2T9"/>
<dbReference type="InterPro" id="IPR010280">
    <property type="entry name" value="U5_MeTrfase_fam"/>
</dbReference>
<evidence type="ECO:0000256" key="1">
    <source>
        <dbReference type="ARBA" id="ARBA00022603"/>
    </source>
</evidence>
<dbReference type="PROSITE" id="PS51687">
    <property type="entry name" value="SAM_MT_RNA_M5U"/>
    <property type="match status" value="1"/>
</dbReference>
<keyword evidence="3 4" id="KW-0949">S-adenosyl-L-methionine</keyword>
<feature type="binding site" evidence="4">
    <location>
        <position position="320"/>
    </location>
    <ligand>
        <name>S-adenosyl-L-methionine</name>
        <dbReference type="ChEBI" id="CHEBI:59789"/>
    </ligand>
</feature>
<dbReference type="OrthoDB" id="9804590at2"/>
<keyword evidence="1 4" id="KW-0489">Methyltransferase</keyword>
<comment type="caution">
    <text evidence="6">The sequence shown here is derived from an EMBL/GenBank/DDBJ whole genome shotgun (WGS) entry which is preliminary data.</text>
</comment>
<reference evidence="7" key="1">
    <citation type="submission" date="2018-12" db="EMBL/GenBank/DDBJ databases">
        <title>Tengunoibacter tsumagoiensis gen. nov., sp. nov., Dictyobacter kobayashii sp. nov., D. alpinus sp. nov., and D. joshuensis sp. nov. and description of Dictyobacteraceae fam. nov. within the order Ktedonobacterales isolated from Tengu-no-mugimeshi.</title>
        <authorList>
            <person name="Wang C.M."/>
            <person name="Zheng Y."/>
            <person name="Sakai Y."/>
            <person name="Toyoda A."/>
            <person name="Minakuchi Y."/>
            <person name="Abe K."/>
            <person name="Yokota A."/>
            <person name="Yabe S."/>
        </authorList>
    </citation>
    <scope>NUCLEOTIDE SEQUENCE [LARGE SCALE GENOMIC DNA]</scope>
    <source>
        <strain evidence="7">Uno3</strain>
    </source>
</reference>
<dbReference type="InterPro" id="IPR030390">
    <property type="entry name" value="MeTrfase_TrmA_AS"/>
</dbReference>
<dbReference type="EMBL" id="BIFR01000001">
    <property type="protein sequence ID" value="GCE13366.1"/>
    <property type="molecule type" value="Genomic_DNA"/>
</dbReference>